<gene>
    <name evidence="1" type="ORF">A6V36_08410</name>
    <name evidence="2" type="ORF">A6V37_02745</name>
</gene>
<evidence type="ECO:0008006" key="5">
    <source>
        <dbReference type="Google" id="ProtNLM"/>
    </source>
</evidence>
<sequence>METRRDEGHFRQEASYSPFDTMDARTDGGHAFVWDHVINALKTCRDECRAEAYLAPPARCMEKYLPSPHTQIDIMERLSESSVAVLWRDATRGRYGDQVWIVCRARIKGRCALSGAIIRRGDLVYKPRVRSAAPSNAAAMILASVVSGMPCMSADGG</sequence>
<accession>A0A1A9N818</accession>
<dbReference type="EMBL" id="LXJZ01000198">
    <property type="protein sequence ID" value="OAJ55089.1"/>
    <property type="molecule type" value="Genomic_DNA"/>
</dbReference>
<evidence type="ECO:0000313" key="3">
    <source>
        <dbReference type="Proteomes" id="UP000077961"/>
    </source>
</evidence>
<reference evidence="3 4" key="1">
    <citation type="submission" date="2016-04" db="EMBL/GenBank/DDBJ databases">
        <title>Reclassification of Paraburkholderia panaciterrae (Farh et al. 2015) Dobritsa &amp; Samadpour 2016 as a later homotypic synonym of Paraburkholderia ginsengiterrae (Farh et al. 2015) Dobritsa &amp; Samadpour 2016.</title>
        <authorList>
            <person name="Dobritsa A.P."/>
            <person name="Kutumbaka K."/>
            <person name="Samadpour M."/>
        </authorList>
    </citation>
    <scope>NUCLEOTIDE SEQUENCE [LARGE SCALE GENOMIC DNA]</scope>
    <source>
        <strain evidence="2 4">DCY85</strain>
        <strain evidence="1 3">DCY85-1</strain>
    </source>
</reference>
<dbReference type="AlphaFoldDB" id="A0A1A9N818"/>
<dbReference type="Proteomes" id="UP000078116">
    <property type="component" value="Unassembled WGS sequence"/>
</dbReference>
<evidence type="ECO:0000313" key="2">
    <source>
        <dbReference type="EMBL" id="OAJ61272.1"/>
    </source>
</evidence>
<dbReference type="InterPro" id="IPR021769">
    <property type="entry name" value="DUF3331"/>
</dbReference>
<dbReference type="Pfam" id="PF11811">
    <property type="entry name" value="DUF3331"/>
    <property type="match status" value="1"/>
</dbReference>
<comment type="caution">
    <text evidence="2">The sequence shown here is derived from an EMBL/GenBank/DDBJ whole genome shotgun (WGS) entry which is preliminary data.</text>
</comment>
<protein>
    <recommendedName>
        <fullName evidence="5">DUF3331 domain-containing protein</fullName>
    </recommendedName>
</protein>
<evidence type="ECO:0000313" key="1">
    <source>
        <dbReference type="EMBL" id="OAJ55089.1"/>
    </source>
</evidence>
<evidence type="ECO:0000313" key="4">
    <source>
        <dbReference type="Proteomes" id="UP000078116"/>
    </source>
</evidence>
<dbReference type="EMBL" id="LXKA01000221">
    <property type="protein sequence ID" value="OAJ61272.1"/>
    <property type="molecule type" value="Genomic_DNA"/>
</dbReference>
<name>A0A1A9N818_9BURK</name>
<dbReference type="Proteomes" id="UP000077961">
    <property type="component" value="Unassembled WGS sequence"/>
</dbReference>
<keyword evidence="3" id="KW-1185">Reference proteome</keyword>
<organism evidence="2 4">
    <name type="scientific">Paraburkholderia ginsengiterrae</name>
    <dbReference type="NCBI Taxonomy" id="1462993"/>
    <lineage>
        <taxon>Bacteria</taxon>
        <taxon>Pseudomonadati</taxon>
        <taxon>Pseudomonadota</taxon>
        <taxon>Betaproteobacteria</taxon>
        <taxon>Burkholderiales</taxon>
        <taxon>Burkholderiaceae</taxon>
        <taxon>Paraburkholderia</taxon>
    </lineage>
</organism>
<proteinExistence type="predicted"/>